<proteinExistence type="predicted"/>
<reference evidence="3" key="1">
    <citation type="submission" date="2022-10" db="EMBL/GenBank/DDBJ databases">
        <title>Tapping the CABI collections for fungal endophytes: first genome assemblies for Collariella, Neodidymelliopsis, Ascochyta clinopodiicola, Didymella pomorum, Didymosphaeria variabile, Neocosmospora piperis and Neocucurbitaria cava.</title>
        <authorList>
            <person name="Hill R."/>
        </authorList>
    </citation>
    <scope>NUCLEOTIDE SEQUENCE</scope>
    <source>
        <strain evidence="3">IMI 355091</strain>
    </source>
</reference>
<name>A0A9W8Z9I5_9PLEO</name>
<evidence type="ECO:0000256" key="1">
    <source>
        <dbReference type="SAM" id="MobiDB-lite"/>
    </source>
</evidence>
<feature type="region of interest" description="Disordered" evidence="1">
    <location>
        <begin position="241"/>
        <end position="334"/>
    </location>
</feature>
<feature type="compositionally biased region" description="Polar residues" evidence="1">
    <location>
        <begin position="311"/>
        <end position="325"/>
    </location>
</feature>
<accession>A0A9W8Z9I5</accession>
<evidence type="ECO:0000313" key="3">
    <source>
        <dbReference type="EMBL" id="KAJ4402446.1"/>
    </source>
</evidence>
<dbReference type="Pfam" id="PF18596">
    <property type="entry name" value="Sld7_C"/>
    <property type="match status" value="1"/>
</dbReference>
<comment type="caution">
    <text evidence="3">The sequence shown here is derived from an EMBL/GenBank/DDBJ whole genome shotgun (WGS) entry which is preliminary data.</text>
</comment>
<dbReference type="OrthoDB" id="4205424at2759"/>
<gene>
    <name evidence="3" type="ORF">N0V91_007159</name>
</gene>
<keyword evidence="4" id="KW-1185">Reference proteome</keyword>
<protein>
    <recommendedName>
        <fullName evidence="2">Sld7 C-terminal domain-containing protein</fullName>
    </recommendedName>
</protein>
<feature type="domain" description="Sld7 C-terminal" evidence="2">
    <location>
        <begin position="329"/>
        <end position="445"/>
    </location>
</feature>
<dbReference type="Proteomes" id="UP001140510">
    <property type="component" value="Unassembled WGS sequence"/>
</dbReference>
<sequence length="521" mass="56610">MTDVWSGEILLPDGASIKDIGFSTSHVTSAPAITAPSLRFLSTVDTAKIPLYLAAGPSYDVWTLSEASEAWFESLLLSVPTTPAPSNGAQDWWTLARAQSPIGILVQADSQEIESLKPKVTEILFYGTIAAQPGEGPPTPPSSQDNPNAWLGLLPELRVHALPLSSDLIYQTTPSTIVPLSPVLSTTDQNGEIEAQYLPPLHEPLTVPKSPKRKRDLFEEATLARRKAKCKGGEGVAAAAARATESQRSYAHRKSTSIDSKASPFADSRPSSAHGAVPRQTARQVSRSPSITSEIRPLSRKDTAEGLGRRSQLSRVDTISSQPEEPTTESRNKEALTKVVLAAMRMHGLQQRKKTKSQASMTPGVEESRPLAEELTADDAVKEEEYKQIYHQTYKGAVLALVRTITRVSGSSLTTFQRNHMTEKPLHAQPDRMRDLVEQFLTLFLNDPLAQPLPSGEATNPAATPGIKQVGIFGSSHHASPFDLPSGMRRPPMMRAQTDGQVYTGSPVSKRKAPDRRLDDV</sequence>
<feature type="compositionally biased region" description="Polar residues" evidence="1">
    <location>
        <begin position="498"/>
        <end position="507"/>
    </location>
</feature>
<dbReference type="EMBL" id="JAPEVA010000061">
    <property type="protein sequence ID" value="KAJ4402446.1"/>
    <property type="molecule type" value="Genomic_DNA"/>
</dbReference>
<feature type="region of interest" description="Disordered" evidence="1">
    <location>
        <begin position="478"/>
        <end position="521"/>
    </location>
</feature>
<dbReference type="InterPro" id="IPR041260">
    <property type="entry name" value="Sld7_C"/>
</dbReference>
<feature type="region of interest" description="Disordered" evidence="1">
    <location>
        <begin position="347"/>
        <end position="372"/>
    </location>
</feature>
<organism evidence="3 4">
    <name type="scientific">Didymella pomorum</name>
    <dbReference type="NCBI Taxonomy" id="749634"/>
    <lineage>
        <taxon>Eukaryota</taxon>
        <taxon>Fungi</taxon>
        <taxon>Dikarya</taxon>
        <taxon>Ascomycota</taxon>
        <taxon>Pezizomycotina</taxon>
        <taxon>Dothideomycetes</taxon>
        <taxon>Pleosporomycetidae</taxon>
        <taxon>Pleosporales</taxon>
        <taxon>Pleosporineae</taxon>
        <taxon>Didymellaceae</taxon>
        <taxon>Didymella</taxon>
    </lineage>
</organism>
<feature type="compositionally biased region" description="Polar residues" evidence="1">
    <location>
        <begin position="281"/>
        <end position="293"/>
    </location>
</feature>
<evidence type="ECO:0000313" key="4">
    <source>
        <dbReference type="Proteomes" id="UP001140510"/>
    </source>
</evidence>
<evidence type="ECO:0000259" key="2">
    <source>
        <dbReference type="Pfam" id="PF18596"/>
    </source>
</evidence>
<dbReference type="AlphaFoldDB" id="A0A9W8Z9I5"/>
<feature type="compositionally biased region" description="Basic and acidic residues" evidence="1">
    <location>
        <begin position="297"/>
        <end position="308"/>
    </location>
</feature>